<keyword evidence="1" id="KW-0812">Transmembrane</keyword>
<dbReference type="AlphaFoldDB" id="A0A645HS23"/>
<evidence type="ECO:0000256" key="2">
    <source>
        <dbReference type="ARBA" id="ARBA00022989"/>
    </source>
</evidence>
<sequence length="85" mass="8673">MAPLLIVGGAILISFGAPGSGLAIYGMLPVVMGTLHVPSHAVIPLVIAVDYFVNPIISAADSMVTCTISAIIAGRKEMIAKPEKA</sequence>
<accession>A0A645HS23</accession>
<reference evidence="4" key="1">
    <citation type="submission" date="2019-08" db="EMBL/GenBank/DDBJ databases">
        <authorList>
            <person name="Kucharzyk K."/>
            <person name="Murdoch R.W."/>
            <person name="Higgins S."/>
            <person name="Loffler F."/>
        </authorList>
    </citation>
    <scope>NUCLEOTIDE SEQUENCE</scope>
</reference>
<evidence type="ECO:0000256" key="1">
    <source>
        <dbReference type="ARBA" id="ARBA00022692"/>
    </source>
</evidence>
<comment type="caution">
    <text evidence="4">The sequence shown here is derived from an EMBL/GenBank/DDBJ whole genome shotgun (WGS) entry which is preliminary data.</text>
</comment>
<name>A0A645HS23_9ZZZZ</name>
<dbReference type="GO" id="GO:0016020">
    <property type="term" value="C:membrane"/>
    <property type="evidence" value="ECO:0007669"/>
    <property type="project" value="InterPro"/>
</dbReference>
<gene>
    <name evidence="4" type="ORF">SDC9_188942</name>
</gene>
<organism evidence="4">
    <name type="scientific">bioreactor metagenome</name>
    <dbReference type="NCBI Taxonomy" id="1076179"/>
    <lineage>
        <taxon>unclassified sequences</taxon>
        <taxon>metagenomes</taxon>
        <taxon>ecological metagenomes</taxon>
    </lineage>
</organism>
<dbReference type="EMBL" id="VSSQ01098398">
    <property type="protein sequence ID" value="MPN41396.1"/>
    <property type="molecule type" value="Genomic_DNA"/>
</dbReference>
<evidence type="ECO:0000256" key="3">
    <source>
        <dbReference type="ARBA" id="ARBA00023136"/>
    </source>
</evidence>
<dbReference type="GO" id="GO:0015293">
    <property type="term" value="F:symporter activity"/>
    <property type="evidence" value="ECO:0007669"/>
    <property type="project" value="InterPro"/>
</dbReference>
<proteinExistence type="predicted"/>
<dbReference type="InterPro" id="IPR036458">
    <property type="entry name" value="Na:dicarbo_symporter_sf"/>
</dbReference>
<keyword evidence="2" id="KW-1133">Transmembrane helix</keyword>
<keyword evidence="3" id="KW-0472">Membrane</keyword>
<dbReference type="Gene3D" id="1.10.3860.10">
    <property type="entry name" value="Sodium:dicarboxylate symporter"/>
    <property type="match status" value="1"/>
</dbReference>
<protein>
    <submittedName>
        <fullName evidence="4">Uncharacterized protein</fullName>
    </submittedName>
</protein>
<evidence type="ECO:0000313" key="4">
    <source>
        <dbReference type="EMBL" id="MPN41396.1"/>
    </source>
</evidence>